<evidence type="ECO:0000259" key="2">
    <source>
        <dbReference type="Pfam" id="PF01370"/>
    </source>
</evidence>
<dbReference type="Proteomes" id="UP000176868">
    <property type="component" value="Unassembled WGS sequence"/>
</dbReference>
<dbReference type="PANTHER" id="PTHR43000">
    <property type="entry name" value="DTDP-D-GLUCOSE 4,6-DEHYDRATASE-RELATED"/>
    <property type="match status" value="1"/>
</dbReference>
<comment type="caution">
    <text evidence="3">The sequence shown here is derived from an EMBL/GenBank/DDBJ whole genome shotgun (WGS) entry which is preliminary data.</text>
</comment>
<evidence type="ECO:0000256" key="1">
    <source>
        <dbReference type="ARBA" id="ARBA00007637"/>
    </source>
</evidence>
<evidence type="ECO:0000313" key="4">
    <source>
        <dbReference type="Proteomes" id="UP000176868"/>
    </source>
</evidence>
<comment type="similarity">
    <text evidence="1">Belongs to the NAD(P)-dependent epimerase/dehydratase family.</text>
</comment>
<dbReference type="SUPFAM" id="SSF51735">
    <property type="entry name" value="NAD(P)-binding Rossmann-fold domains"/>
    <property type="match status" value="1"/>
</dbReference>
<feature type="domain" description="NAD-dependent epimerase/dehydratase" evidence="2">
    <location>
        <begin position="3"/>
        <end position="237"/>
    </location>
</feature>
<protein>
    <recommendedName>
        <fullName evidence="2">NAD-dependent epimerase/dehydratase domain-containing protein</fullName>
    </recommendedName>
</protein>
<reference evidence="3 4" key="1">
    <citation type="journal article" date="2016" name="Nat. Commun.">
        <title>Thousands of microbial genomes shed light on interconnected biogeochemical processes in an aquifer system.</title>
        <authorList>
            <person name="Anantharaman K."/>
            <person name="Brown C.T."/>
            <person name="Hug L.A."/>
            <person name="Sharon I."/>
            <person name="Castelle C.J."/>
            <person name="Probst A.J."/>
            <person name="Thomas B.C."/>
            <person name="Singh A."/>
            <person name="Wilkins M.J."/>
            <person name="Karaoz U."/>
            <person name="Brodie E.L."/>
            <person name="Williams K.H."/>
            <person name="Hubbard S.S."/>
            <person name="Banfield J.F."/>
        </authorList>
    </citation>
    <scope>NUCLEOTIDE SEQUENCE [LARGE SCALE GENOMIC DNA]</scope>
</reference>
<evidence type="ECO:0000313" key="3">
    <source>
        <dbReference type="EMBL" id="OHB17109.1"/>
    </source>
</evidence>
<gene>
    <name evidence="3" type="ORF">A2544_01110</name>
</gene>
<dbReference type="InterPro" id="IPR036291">
    <property type="entry name" value="NAD(P)-bd_dom_sf"/>
</dbReference>
<organism evidence="3 4">
    <name type="scientific">Candidatus Zambryskibacteria bacterium RIFOXYD2_FULL_43_10</name>
    <dbReference type="NCBI Taxonomy" id="1802782"/>
    <lineage>
        <taxon>Bacteria</taxon>
        <taxon>Candidatus Zambryskiibacteriota</taxon>
    </lineage>
</organism>
<dbReference type="EMBL" id="MHWZ01000029">
    <property type="protein sequence ID" value="OHB17109.1"/>
    <property type="molecule type" value="Genomic_DNA"/>
</dbReference>
<dbReference type="InterPro" id="IPR001509">
    <property type="entry name" value="Epimerase_deHydtase"/>
</dbReference>
<accession>A0A1G2V663</accession>
<dbReference type="AlphaFoldDB" id="A0A1G2V663"/>
<sequence>MKIFITGGAGFLGSNLAAKFSQDNHEITILDNFSRPGSEKNAEWLKPMGIKIIKGDIREKVPFDAEHYDQVFHLAGQVTVTESIVNPYEDFENNTLGTLNVLEYIRKSSRKPALLFSSTNKVYGHIGNARPINENEPLDLLSPYGCSKGAADQYVLDYGRTYGLKTVVLRQSCIYGERQFGMLGQGWISWFALKILRGEPITIFGDGRQVRDILHVDDFVNIAAIALNKGDGVYNIGGGESNTISVLEAIERLEKMTGKIVEKRFGATRVGDQEYYVSDITKAQETLGWEPKVKIEEGLNRLVEWTKQTI</sequence>
<dbReference type="STRING" id="1802782.A2544_01110"/>
<proteinExistence type="inferred from homology"/>
<dbReference type="Pfam" id="PF01370">
    <property type="entry name" value="Epimerase"/>
    <property type="match status" value="1"/>
</dbReference>
<dbReference type="Gene3D" id="3.40.50.720">
    <property type="entry name" value="NAD(P)-binding Rossmann-like Domain"/>
    <property type="match status" value="1"/>
</dbReference>
<name>A0A1G2V663_9BACT</name>